<evidence type="ECO:0000256" key="3">
    <source>
        <dbReference type="ARBA" id="ARBA00022679"/>
    </source>
</evidence>
<name>A0AAN4ZDJ6_9BILA</name>
<dbReference type="EMBL" id="BTRK01000002">
    <property type="protein sequence ID" value="GMR35025.1"/>
    <property type="molecule type" value="Genomic_DNA"/>
</dbReference>
<evidence type="ECO:0000256" key="1">
    <source>
        <dbReference type="ARBA" id="ARBA00004606"/>
    </source>
</evidence>
<evidence type="ECO:0000256" key="5">
    <source>
        <dbReference type="ARBA" id="ARBA00023180"/>
    </source>
</evidence>
<dbReference type="GO" id="GO:0016020">
    <property type="term" value="C:membrane"/>
    <property type="evidence" value="ECO:0007669"/>
    <property type="project" value="UniProtKB-SubCell"/>
</dbReference>
<organism evidence="6 7">
    <name type="scientific">Pristionchus mayeri</name>
    <dbReference type="NCBI Taxonomy" id="1317129"/>
    <lineage>
        <taxon>Eukaryota</taxon>
        <taxon>Metazoa</taxon>
        <taxon>Ecdysozoa</taxon>
        <taxon>Nematoda</taxon>
        <taxon>Chromadorea</taxon>
        <taxon>Rhabditida</taxon>
        <taxon>Rhabditina</taxon>
        <taxon>Diplogasteromorpha</taxon>
        <taxon>Diplogasteroidea</taxon>
        <taxon>Neodiplogasteridae</taxon>
        <taxon>Pristionchus</taxon>
    </lineage>
</organism>
<reference evidence="7" key="1">
    <citation type="submission" date="2022-10" db="EMBL/GenBank/DDBJ databases">
        <title>Genome assembly of Pristionchus species.</title>
        <authorList>
            <person name="Yoshida K."/>
            <person name="Sommer R.J."/>
        </authorList>
    </citation>
    <scope>NUCLEOTIDE SEQUENCE [LARGE SCALE GENOMIC DNA]</scope>
    <source>
        <strain evidence="7">RS5460</strain>
    </source>
</reference>
<proteinExistence type="predicted"/>
<dbReference type="PANTHER" id="PTHR46671">
    <property type="entry name" value="PROTEIN CBG11221"/>
    <property type="match status" value="1"/>
</dbReference>
<dbReference type="InterPro" id="IPR003406">
    <property type="entry name" value="Glyco_trans_14"/>
</dbReference>
<dbReference type="GO" id="GO:0016757">
    <property type="term" value="F:glycosyltransferase activity"/>
    <property type="evidence" value="ECO:0007669"/>
    <property type="project" value="UniProtKB-KW"/>
</dbReference>
<evidence type="ECO:0000256" key="4">
    <source>
        <dbReference type="ARBA" id="ARBA00023136"/>
    </source>
</evidence>
<dbReference type="PANTHER" id="PTHR46671:SF7">
    <property type="entry name" value="CORE-2_I-BRANCHING ENZYME"/>
    <property type="match status" value="1"/>
</dbReference>
<sequence>NRILPSRNPDTGFPILYARLVYKDYEFIEEQLATNYAKENIYCFAIDRKASPKFIRRILALKRCFPNVVVTNRRRDLDSAGHNHNKAHLDCMRATRKIRWEYAMLLQNHDVMLKTHKQMTEILRIYGANDIEITPCPAWRCLPTLERNLGTLGLCPKDLSEEECAFCYDS</sequence>
<dbReference type="Pfam" id="PF02485">
    <property type="entry name" value="Branch"/>
    <property type="match status" value="1"/>
</dbReference>
<keyword evidence="2" id="KW-0328">Glycosyltransferase</keyword>
<keyword evidence="3" id="KW-0808">Transferase</keyword>
<comment type="caution">
    <text evidence="6">The sequence shown here is derived from an EMBL/GenBank/DDBJ whole genome shotgun (WGS) entry which is preliminary data.</text>
</comment>
<feature type="non-terminal residue" evidence="6">
    <location>
        <position position="1"/>
    </location>
</feature>
<gene>
    <name evidence="6" type="ORF">PMAYCL1PPCAC_05220</name>
</gene>
<keyword evidence="4" id="KW-0472">Membrane</keyword>
<evidence type="ECO:0000313" key="7">
    <source>
        <dbReference type="Proteomes" id="UP001328107"/>
    </source>
</evidence>
<evidence type="ECO:0000313" key="6">
    <source>
        <dbReference type="EMBL" id="GMR35025.1"/>
    </source>
</evidence>
<dbReference type="Proteomes" id="UP001328107">
    <property type="component" value="Unassembled WGS sequence"/>
</dbReference>
<keyword evidence="5" id="KW-0325">Glycoprotein</keyword>
<comment type="subcellular location">
    <subcellularLocation>
        <location evidence="1">Membrane</location>
        <topology evidence="1">Single-pass type II membrane protein</topology>
    </subcellularLocation>
</comment>
<evidence type="ECO:0000256" key="2">
    <source>
        <dbReference type="ARBA" id="ARBA00022676"/>
    </source>
</evidence>
<accession>A0AAN4ZDJ6</accession>
<dbReference type="AlphaFoldDB" id="A0AAN4ZDJ6"/>
<feature type="non-terminal residue" evidence="6">
    <location>
        <position position="170"/>
    </location>
</feature>
<keyword evidence="7" id="KW-1185">Reference proteome</keyword>
<protein>
    <submittedName>
        <fullName evidence="6">Uncharacterized protein</fullName>
    </submittedName>
</protein>